<sequence length="661" mass="71380">MRSTSALYKSILADSKHVKQVKVSADEAEFLDGDICGLSVHGVLYDGNGPAIGCAVCREIDLSILSDGSSIPRMAEICVSVRLALLDGDGAVESVSEWLPKGTFYIDTRELDASGEVLTIHGYDSMLKGEQPYFEGKITGTWPKAETEVMSEVCRRLGVMLDSRTELDDSRMIPAPVGLTVREVAAGIAASHAANCTITDENMLALVPMVPKDSGIDLKQDMLDFTSAPKMASISKVILLVDDENFYEAGDDTGRTIEANCPWASIDMTAAVFNALNGYEYQPYTATGAALDPAMELGDGITVNGLYSVLSSIDTEFDAVCAADVSAPGDEELDHEYPYKSSTARKFDRKLANTKAEIKMTTDSIQSTVEALDGSVSQIAQTVSGITLSVSAPIESGGQSYVEISLTVNGVTQTGYVRINGNVDISGQLSAAALYAAMGDVADLTVDKLSTSRRIVKYLAGDQSDDNYVRIQDQSIEFVAGVYAGGTEQARSPNGGLLYWDADPDSATIGSDGYPYKDGARIYTTTEETEWPVMVYKYTELVKRSIAFEKQANQYAPVDVFGAGNAQGRNWGQLLKTLDGLELVYLPNTGGEIGIKMGNDGYTDIFGLRKTTRINFTEFDNGNFYETVSGGLRIDYTVKFDESKRPVSITDDSGNTMEIYW</sequence>
<reference evidence="1" key="1">
    <citation type="journal article" date="2021" name="Proc. Natl. Acad. Sci. U.S.A.">
        <title>A Catalog of Tens of Thousands of Viruses from Human Metagenomes Reveals Hidden Associations with Chronic Diseases.</title>
        <authorList>
            <person name="Tisza M.J."/>
            <person name="Buck C.B."/>
        </authorList>
    </citation>
    <scope>NUCLEOTIDE SEQUENCE</scope>
    <source>
        <strain evidence="1">CtwDU14</strain>
    </source>
</reference>
<proteinExistence type="predicted"/>
<dbReference type="EMBL" id="BK015421">
    <property type="protein sequence ID" value="DAE05917.1"/>
    <property type="molecule type" value="Genomic_DNA"/>
</dbReference>
<accession>A0A8S5PH27</accession>
<evidence type="ECO:0000313" key="1">
    <source>
        <dbReference type="EMBL" id="DAE05917.1"/>
    </source>
</evidence>
<name>A0A8S5PH27_9CAUD</name>
<organism evidence="1">
    <name type="scientific">Siphoviridae sp. ctwDU14</name>
    <dbReference type="NCBI Taxonomy" id="2825726"/>
    <lineage>
        <taxon>Viruses</taxon>
        <taxon>Duplodnaviria</taxon>
        <taxon>Heunggongvirae</taxon>
        <taxon>Uroviricota</taxon>
        <taxon>Caudoviricetes</taxon>
    </lineage>
</organism>
<protein>
    <submittedName>
        <fullName evidence="1">Uncharacterized protein</fullName>
    </submittedName>
</protein>